<evidence type="ECO:0000256" key="2">
    <source>
        <dbReference type="SAM" id="MobiDB-lite"/>
    </source>
</evidence>
<sequence>MFAKDTSTMKEWENDVQRLVRHEVRSSFAVSNDSESQREREDYQRFFEDTLAFWKRAEAEQREHVLKMDEQLLLDLQSLVHDDLDRLQREELNMEELYVQAREAWAEQQQQLLQRELTEAISRRAGEFEEQRAARHQLHLERMKAAEELHNEMVSKQRYFHDRQMELLREQYANEERIAEQRLKMTAAIQEDVTRAAEEFGHVVGAVEGLLQLLKDYRGSIDAGRAAVESDRRRALEAREETLTALQDIVSKQTVATNDEYISLSATLNKLETVRALVEKHVEEERLWLGKQEATISRHKAEWEREYRRWGQMVEVEKGHVLERFNGVLAELQDVATLLASEEREMLSEQTSISSWLQNMSEDAAAEIRQLQKREEDLKERRIKMQNLCEEMQQKGAQINEQWSKLHLERQELAKEQAAVREDEIKLQQVAQYLKMLKAQVEDARVDSMAAKGRARSLQYELLASQAAAKEVRRRGGCAPHHCVEAARVKLRRFPGPADNSPSRLPLRVLNELRDILDDGNVNHFTTAAVAPRGLDFQHVLPASLSQGGKADETPAKAKRYDDTHTEKRKGKPKYVDPTDVSPCTTFFSNDSSNNFTSLAEFSDSENVPDSTFHSS</sequence>
<evidence type="ECO:0000313" key="3">
    <source>
        <dbReference type="EMBL" id="CCC93103.1"/>
    </source>
</evidence>
<feature type="compositionally biased region" description="Basic and acidic residues" evidence="2">
    <location>
        <begin position="550"/>
        <end position="566"/>
    </location>
</feature>
<dbReference type="VEuPathDB" id="TriTrypDB:TcIL3000_9_5090"/>
<dbReference type="EMBL" id="HE575322">
    <property type="protein sequence ID" value="CCC93103.1"/>
    <property type="molecule type" value="Genomic_DNA"/>
</dbReference>
<name>G0UUN9_TRYCI</name>
<reference evidence="3" key="1">
    <citation type="journal article" date="2012" name="Proc. Natl. Acad. Sci. U.S.A.">
        <title>Antigenic diversity is generated by distinct evolutionary mechanisms in African trypanosome species.</title>
        <authorList>
            <person name="Jackson A.P."/>
            <person name="Berry A."/>
            <person name="Aslett M."/>
            <person name="Allison H.C."/>
            <person name="Burton P."/>
            <person name="Vavrova-Anderson J."/>
            <person name="Brown R."/>
            <person name="Browne H."/>
            <person name="Corton N."/>
            <person name="Hauser H."/>
            <person name="Gamble J."/>
            <person name="Gilderthorp R."/>
            <person name="Marcello L."/>
            <person name="McQuillan J."/>
            <person name="Otto T.D."/>
            <person name="Quail M.A."/>
            <person name="Sanders M.J."/>
            <person name="van Tonder A."/>
            <person name="Ginger M.L."/>
            <person name="Field M.C."/>
            <person name="Barry J.D."/>
            <person name="Hertz-Fowler C."/>
            <person name="Berriman M."/>
        </authorList>
    </citation>
    <scope>NUCLEOTIDE SEQUENCE</scope>
    <source>
        <strain evidence="3">IL3000</strain>
    </source>
</reference>
<accession>G0UUN9</accession>
<dbReference type="AlphaFoldDB" id="G0UUN9"/>
<gene>
    <name evidence="3" type="ORF">TCIL3000_9_5090</name>
</gene>
<feature type="region of interest" description="Disordered" evidence="2">
    <location>
        <begin position="546"/>
        <end position="583"/>
    </location>
</feature>
<protein>
    <submittedName>
        <fullName evidence="3">Uncharacterized protein TCIL3000_9_5090</fullName>
    </submittedName>
</protein>
<feature type="coiled-coil region" evidence="1">
    <location>
        <begin position="357"/>
        <end position="395"/>
    </location>
</feature>
<proteinExistence type="predicted"/>
<evidence type="ECO:0000256" key="1">
    <source>
        <dbReference type="SAM" id="Coils"/>
    </source>
</evidence>
<organism evidence="3">
    <name type="scientific">Trypanosoma congolense (strain IL3000)</name>
    <dbReference type="NCBI Taxonomy" id="1068625"/>
    <lineage>
        <taxon>Eukaryota</taxon>
        <taxon>Discoba</taxon>
        <taxon>Euglenozoa</taxon>
        <taxon>Kinetoplastea</taxon>
        <taxon>Metakinetoplastina</taxon>
        <taxon>Trypanosomatida</taxon>
        <taxon>Trypanosomatidae</taxon>
        <taxon>Trypanosoma</taxon>
        <taxon>Nannomonas</taxon>
    </lineage>
</organism>
<keyword evidence="1" id="KW-0175">Coiled coil</keyword>